<dbReference type="PANTHER" id="PTHR43719:SF30">
    <property type="entry name" value="TWO-COMPONENT SYSTEM RESPONSE REGULATOR"/>
    <property type="match status" value="1"/>
</dbReference>
<dbReference type="SUPFAM" id="SSF52172">
    <property type="entry name" value="CheY-like"/>
    <property type="match status" value="1"/>
</dbReference>
<feature type="region of interest" description="Disordered" evidence="3">
    <location>
        <begin position="152"/>
        <end position="219"/>
    </location>
</feature>
<feature type="compositionally biased region" description="Low complexity" evidence="3">
    <location>
        <begin position="1169"/>
        <end position="1187"/>
    </location>
</feature>
<dbReference type="Gene3D" id="3.30.565.10">
    <property type="entry name" value="Histidine kinase-like ATPase, C-terminal domain"/>
    <property type="match status" value="1"/>
</dbReference>
<keyword evidence="7" id="KW-1185">Reference proteome</keyword>
<dbReference type="GO" id="GO:0000155">
    <property type="term" value="F:phosphorelay sensor kinase activity"/>
    <property type="evidence" value="ECO:0007669"/>
    <property type="project" value="InterPro"/>
</dbReference>
<feature type="compositionally biased region" description="Polar residues" evidence="3">
    <location>
        <begin position="189"/>
        <end position="210"/>
    </location>
</feature>
<evidence type="ECO:0000256" key="1">
    <source>
        <dbReference type="ARBA" id="ARBA00022553"/>
    </source>
</evidence>
<dbReference type="PANTHER" id="PTHR43719">
    <property type="entry name" value="TWO-COMPONENT HISTIDINE KINASE"/>
    <property type="match status" value="1"/>
</dbReference>
<dbReference type="Gene3D" id="1.10.287.130">
    <property type="match status" value="1"/>
</dbReference>
<dbReference type="CDD" id="cd00082">
    <property type="entry name" value="HisKA"/>
    <property type="match status" value="1"/>
</dbReference>
<feature type="compositionally biased region" description="Basic and acidic residues" evidence="3">
    <location>
        <begin position="1039"/>
        <end position="1055"/>
    </location>
</feature>
<dbReference type="CDD" id="cd17546">
    <property type="entry name" value="REC_hyHK_CKI1_RcsC-like"/>
    <property type="match status" value="1"/>
</dbReference>
<proteinExistence type="predicted"/>
<feature type="region of interest" description="Disordered" evidence="3">
    <location>
        <begin position="1029"/>
        <end position="1105"/>
    </location>
</feature>
<dbReference type="EMBL" id="ML978075">
    <property type="protein sequence ID" value="KAF2011040.1"/>
    <property type="molecule type" value="Genomic_DNA"/>
</dbReference>
<dbReference type="Pfam" id="PF00512">
    <property type="entry name" value="HisKA"/>
    <property type="match status" value="1"/>
</dbReference>
<dbReference type="PROSITE" id="PS50109">
    <property type="entry name" value="HIS_KIN"/>
    <property type="match status" value="1"/>
</dbReference>
<dbReference type="Gene3D" id="3.30.450.20">
    <property type="entry name" value="PAS domain"/>
    <property type="match status" value="2"/>
</dbReference>
<dbReference type="InterPro" id="IPR036097">
    <property type="entry name" value="HisK_dim/P_sf"/>
</dbReference>
<dbReference type="PRINTS" id="PR00344">
    <property type="entry name" value="BCTRLSENSOR"/>
</dbReference>
<gene>
    <name evidence="6" type="ORF">BU24DRAFT_51745</name>
</gene>
<organism evidence="6 7">
    <name type="scientific">Aaosphaeria arxii CBS 175.79</name>
    <dbReference type="NCBI Taxonomy" id="1450172"/>
    <lineage>
        <taxon>Eukaryota</taxon>
        <taxon>Fungi</taxon>
        <taxon>Dikarya</taxon>
        <taxon>Ascomycota</taxon>
        <taxon>Pezizomycotina</taxon>
        <taxon>Dothideomycetes</taxon>
        <taxon>Pleosporomycetidae</taxon>
        <taxon>Pleosporales</taxon>
        <taxon>Pleosporales incertae sedis</taxon>
        <taxon>Aaosphaeria</taxon>
    </lineage>
</organism>
<evidence type="ECO:0000313" key="7">
    <source>
        <dbReference type="Proteomes" id="UP000799778"/>
    </source>
</evidence>
<reference evidence="6" key="1">
    <citation type="journal article" date="2020" name="Stud. Mycol.">
        <title>101 Dothideomycetes genomes: a test case for predicting lifestyles and emergence of pathogens.</title>
        <authorList>
            <person name="Haridas S."/>
            <person name="Albert R."/>
            <person name="Binder M."/>
            <person name="Bloem J."/>
            <person name="Labutti K."/>
            <person name="Salamov A."/>
            <person name="Andreopoulos B."/>
            <person name="Baker S."/>
            <person name="Barry K."/>
            <person name="Bills G."/>
            <person name="Bluhm B."/>
            <person name="Cannon C."/>
            <person name="Castanera R."/>
            <person name="Culley D."/>
            <person name="Daum C."/>
            <person name="Ezra D."/>
            <person name="Gonzalez J."/>
            <person name="Henrissat B."/>
            <person name="Kuo A."/>
            <person name="Liang C."/>
            <person name="Lipzen A."/>
            <person name="Lutzoni F."/>
            <person name="Magnuson J."/>
            <person name="Mondo S."/>
            <person name="Nolan M."/>
            <person name="Ohm R."/>
            <person name="Pangilinan J."/>
            <person name="Park H.-J."/>
            <person name="Ramirez L."/>
            <person name="Alfaro M."/>
            <person name="Sun H."/>
            <person name="Tritt A."/>
            <person name="Yoshinaga Y."/>
            <person name="Zwiers L.-H."/>
            <person name="Turgeon B."/>
            <person name="Goodwin S."/>
            <person name="Spatafora J."/>
            <person name="Crous P."/>
            <person name="Grigoriev I."/>
        </authorList>
    </citation>
    <scope>NUCLEOTIDE SEQUENCE</scope>
    <source>
        <strain evidence="6">CBS 175.79</strain>
    </source>
</reference>
<dbReference type="SUPFAM" id="SSF55785">
    <property type="entry name" value="PYP-like sensor domain (PAS domain)"/>
    <property type="match status" value="1"/>
</dbReference>
<dbReference type="SUPFAM" id="SSF47384">
    <property type="entry name" value="Homodimeric domain of signal transducing histidine kinase"/>
    <property type="match status" value="1"/>
</dbReference>
<dbReference type="PROSITE" id="PS50110">
    <property type="entry name" value="RESPONSE_REGULATORY"/>
    <property type="match status" value="1"/>
</dbReference>
<keyword evidence="1 2" id="KW-0597">Phosphoprotein</keyword>
<dbReference type="InterPro" id="IPR050956">
    <property type="entry name" value="2C_system_His_kinase"/>
</dbReference>
<feature type="modified residue" description="4-aspartylphosphate" evidence="2">
    <location>
        <position position="1209"/>
    </location>
</feature>
<dbReference type="InterPro" id="IPR003594">
    <property type="entry name" value="HATPase_dom"/>
</dbReference>
<dbReference type="InterPro" id="IPR001789">
    <property type="entry name" value="Sig_transdc_resp-reg_receiver"/>
</dbReference>
<dbReference type="CDD" id="cd00130">
    <property type="entry name" value="PAS"/>
    <property type="match status" value="1"/>
</dbReference>
<dbReference type="InterPro" id="IPR004358">
    <property type="entry name" value="Sig_transdc_His_kin-like_C"/>
</dbReference>
<dbReference type="Pfam" id="PF02518">
    <property type="entry name" value="HATPase_c"/>
    <property type="match status" value="1"/>
</dbReference>
<dbReference type="RefSeq" id="XP_033379379.1">
    <property type="nucleotide sequence ID" value="XM_033534352.1"/>
</dbReference>
<accession>A0A6A5XDT6</accession>
<evidence type="ECO:0000259" key="4">
    <source>
        <dbReference type="PROSITE" id="PS50109"/>
    </source>
</evidence>
<dbReference type="InterPro" id="IPR035965">
    <property type="entry name" value="PAS-like_dom_sf"/>
</dbReference>
<sequence length="1303" mass="145342">MLAESEQSQRENRYHNAIGQTQRELARRSLTELRRETSQRELTSYALIDILDIDDRPSFIIDLSLPSPRHALINPIYHNPALAAAGRLWAQIQEPSNPLGPLAEGNAAFRCWVFDELKEIDLVSRGRTHSWEGYIWSATTIKQHRIVSGVLGPPTRVERSSSLRTIDSREHKEPKNLPQLLESHLPSVPNATPSGSSRENDSYPLQSDVPQDNFDFTRDPPSMRLTPHLEYFRSIGWANTKLGPMKDWSPQLRSAANLVLNDTHPALLLWSDDVIMIYNEAYVEVIGLLHPCMGQSSRVAGKDYWGYFKPLLDHIRATGETLTENDMPIFIDRHGFLEEVFYSFQFMPILDGDGKVGGYYQILRETTQNNILQRRVSSLVEIGSQTAKARDPDAYWDLVLNTLAINEKDAPFALLYAVEHEVGTDVSSISSPGSTTSIDRCILKGAIGVEADHPIAPSVIALDESGAIFSPHLRKAAKSRRPTLVHFEDIDVPKSVLDGIAWKGYGEPCRCVVVCPLLPTTSEQLLGFMILGVNPRRPFDLEYEQFVHVTNRLLGTSLASVVLFDEELRQKETAIGQAALIQEHLLAELSNKEKKFQRFAERSDIAIFILSPEGRYTYRNQRWFEIFKDAANADDVAMVWKSVVFPEDISFCEGLFSKLVDHKTPISFELKTTMRFDPPDDLAEPSDSSQEHYQWIICSAYAELNSKGDIVEIVGNVTDISKQKWAEELQKMRTDSALESKDHLEHFIDTTSHEMRNPLSAIMQCADEILTSTRGSRDGGLAALSAASYEEIFEQALDAAQTIAQCAQHMKRIVDDILTISKLDSGLLVITPVDAQPHVIVSHAVKMFNTEAKASGIEMKFIIEESYRDLGLDWVSLDPTRLLQVLINLITNAVKFTRLEPVRLITVSMGASSTPPPSTTPGGVQYITTKLVGENRQLRDDWKHGSAVYLEFSVRDTGRGLAEDEKETLFSRFSQASPRTHIHYGGSGLGLFISRRLTEMQGGSIGLASEYKKGSTFAFYIKARRSRSGSRRGSLPHVFPEDIRHRPHTPKEFDRLLNPVHPYPVPKLSGASPHPHHHEQPSSSQAPHQQQPTDNTSSPPVFDEDDLRCVPETLHVLVVEDNLVNQKVLAKQLRKLGCEVSVANHGVEALDFLKKTRHWDHSKPCTVVTTSNNGKSRSNSNSKSNKPTTPPHPGGGNAKPLSLSLILMDWEMPIMNGLTCVSKIRALEREGVVTTHIPIIGVTANVRQQQITTAMEVGMDDVVGKPFRVADLLARMRGVISGTVGIKAESIEGSDGEKVREGS</sequence>
<dbReference type="InterPro" id="IPR000014">
    <property type="entry name" value="PAS"/>
</dbReference>
<keyword evidence="6" id="KW-0418">Kinase</keyword>
<dbReference type="Pfam" id="PF26131">
    <property type="entry name" value="PAS-like"/>
    <property type="match status" value="1"/>
</dbReference>
<evidence type="ECO:0000256" key="3">
    <source>
        <dbReference type="SAM" id="MobiDB-lite"/>
    </source>
</evidence>
<keyword evidence="6" id="KW-0808">Transferase</keyword>
<dbReference type="Gene3D" id="3.40.50.2300">
    <property type="match status" value="1"/>
</dbReference>
<feature type="domain" description="Response regulatory" evidence="5">
    <location>
        <begin position="1115"/>
        <end position="1280"/>
    </location>
</feature>
<dbReference type="InterPro" id="IPR003661">
    <property type="entry name" value="HisK_dim/P_dom"/>
</dbReference>
<feature type="domain" description="Histidine kinase" evidence="4">
    <location>
        <begin position="750"/>
        <end position="1025"/>
    </location>
</feature>
<dbReference type="SMART" id="SM00388">
    <property type="entry name" value="HisKA"/>
    <property type="match status" value="1"/>
</dbReference>
<dbReference type="SMART" id="SM00387">
    <property type="entry name" value="HATPase_c"/>
    <property type="match status" value="1"/>
</dbReference>
<dbReference type="InterPro" id="IPR036890">
    <property type="entry name" value="HATPase_C_sf"/>
</dbReference>
<feature type="compositionally biased region" description="Low complexity" evidence="3">
    <location>
        <begin position="1081"/>
        <end position="1092"/>
    </location>
</feature>
<feature type="compositionally biased region" description="Basic and acidic residues" evidence="3">
    <location>
        <begin position="156"/>
        <end position="175"/>
    </location>
</feature>
<feature type="region of interest" description="Disordered" evidence="3">
    <location>
        <begin position="1164"/>
        <end position="1198"/>
    </location>
</feature>
<evidence type="ECO:0000259" key="5">
    <source>
        <dbReference type="PROSITE" id="PS50110"/>
    </source>
</evidence>
<dbReference type="SMART" id="SM00448">
    <property type="entry name" value="REC"/>
    <property type="match status" value="1"/>
</dbReference>
<dbReference type="InterPro" id="IPR058846">
    <property type="entry name" value="PAS-like"/>
</dbReference>
<dbReference type="GeneID" id="54291749"/>
<dbReference type="SUPFAM" id="SSF55874">
    <property type="entry name" value="ATPase domain of HSP90 chaperone/DNA topoisomerase II/histidine kinase"/>
    <property type="match status" value="1"/>
</dbReference>
<protein>
    <submittedName>
        <fullName evidence="6">Putative histidine kinase HHK11p</fullName>
    </submittedName>
</protein>
<dbReference type="Pfam" id="PF00072">
    <property type="entry name" value="Response_reg"/>
    <property type="match status" value="1"/>
</dbReference>
<evidence type="ECO:0000313" key="6">
    <source>
        <dbReference type="EMBL" id="KAF2011040.1"/>
    </source>
</evidence>
<dbReference type="InterPro" id="IPR005467">
    <property type="entry name" value="His_kinase_dom"/>
</dbReference>
<dbReference type="InterPro" id="IPR011006">
    <property type="entry name" value="CheY-like_superfamily"/>
</dbReference>
<dbReference type="OrthoDB" id="60033at2759"/>
<dbReference type="Proteomes" id="UP000799778">
    <property type="component" value="Unassembled WGS sequence"/>
</dbReference>
<evidence type="ECO:0000256" key="2">
    <source>
        <dbReference type="PROSITE-ProRule" id="PRU00169"/>
    </source>
</evidence>
<name>A0A6A5XDT6_9PLEO</name>